<protein>
    <submittedName>
        <fullName evidence="1">Nucleoid-associated protein</fullName>
    </submittedName>
</protein>
<dbReference type="InterPro" id="IPR007358">
    <property type="entry name" value="Nucleoid_associated_NdpA"/>
</dbReference>
<dbReference type="AlphaFoldDB" id="A0A6N6RFN3"/>
<dbReference type="Proteomes" id="UP000468650">
    <property type="component" value="Unassembled WGS sequence"/>
</dbReference>
<accession>A0A6N6RFN3</accession>
<dbReference type="OrthoDB" id="9153118at2"/>
<dbReference type="EMBL" id="WBVO01000006">
    <property type="protein sequence ID" value="KAB2809975.1"/>
    <property type="molecule type" value="Genomic_DNA"/>
</dbReference>
<sequence length="334" mass="37798">MNISEAYTSSLALITSDKPEKIDQASDLIIQENQDFFTPALLKHFKSADLLRFEFTHNVDLKYNVLYEASKTLFEDGDLRAFSEVVNPHLRDVSSHPNIKPGDILIAKFTDIQYDDMPADAIGIFKFDARQRILSIDSTGNISIRSGIGTQKPDKACLILKDGIEPTVLILDSDQRESEFWTHQFINAKPASAAANFTSEIIASTKEFVTKRMPAEFEMTKVDEVDLMKRSMEYFNETDQFSQAEYESAVLVDPDVIDSFRSHKNDFAAESGVAVPESFSMVNSVAKKHAGNFKGIIKLDKNFHIYVHGDRSLIERGQDADGRSYYKLYFDKEE</sequence>
<dbReference type="Pfam" id="PF04245">
    <property type="entry name" value="NA37"/>
    <property type="match status" value="1"/>
</dbReference>
<evidence type="ECO:0000313" key="2">
    <source>
        <dbReference type="Proteomes" id="UP000468650"/>
    </source>
</evidence>
<organism evidence="1 2">
    <name type="scientific">Phaeocystidibacter luteus</name>
    <dbReference type="NCBI Taxonomy" id="911197"/>
    <lineage>
        <taxon>Bacteria</taxon>
        <taxon>Pseudomonadati</taxon>
        <taxon>Bacteroidota</taxon>
        <taxon>Flavobacteriia</taxon>
        <taxon>Flavobacteriales</taxon>
        <taxon>Phaeocystidibacteraceae</taxon>
        <taxon>Phaeocystidibacter</taxon>
    </lineage>
</organism>
<dbReference type="RefSeq" id="WP_151667475.1">
    <property type="nucleotide sequence ID" value="NZ_WBVO01000006.1"/>
</dbReference>
<name>A0A6N6RFN3_9FLAO</name>
<reference evidence="1 2" key="1">
    <citation type="submission" date="2019-09" db="EMBL/GenBank/DDBJ databases">
        <title>Genomes of family Cryomorphaceae.</title>
        <authorList>
            <person name="Bowman J.P."/>
        </authorList>
    </citation>
    <scope>NUCLEOTIDE SEQUENCE [LARGE SCALE GENOMIC DNA]</scope>
    <source>
        <strain evidence="1 2">LMG 25704</strain>
    </source>
</reference>
<comment type="caution">
    <text evidence="1">The sequence shown here is derived from an EMBL/GenBank/DDBJ whole genome shotgun (WGS) entry which is preliminary data.</text>
</comment>
<proteinExistence type="predicted"/>
<keyword evidence="2" id="KW-1185">Reference proteome</keyword>
<evidence type="ECO:0000313" key="1">
    <source>
        <dbReference type="EMBL" id="KAB2809975.1"/>
    </source>
</evidence>
<gene>
    <name evidence="1" type="ORF">F8C67_08835</name>
</gene>